<dbReference type="RefSeq" id="WP_307681157.1">
    <property type="nucleotide sequence ID" value="NZ_JAURUP010000012.1"/>
</dbReference>
<protein>
    <recommendedName>
        <fullName evidence="1">DUF362 domain-containing protein</fullName>
    </recommendedName>
</protein>
<evidence type="ECO:0000313" key="3">
    <source>
        <dbReference type="Proteomes" id="UP001223886"/>
    </source>
</evidence>
<proteinExistence type="predicted"/>
<organism evidence="2 3">
    <name type="scientific">Thermoanaerobacter pentosaceus</name>
    <dbReference type="NCBI Taxonomy" id="694059"/>
    <lineage>
        <taxon>Bacteria</taxon>
        <taxon>Bacillati</taxon>
        <taxon>Bacillota</taxon>
        <taxon>Clostridia</taxon>
        <taxon>Thermoanaerobacterales</taxon>
        <taxon>Thermoanaerobacteraceae</taxon>
        <taxon>Thermoanaerobacter</taxon>
    </lineage>
</organism>
<reference evidence="2 3" key="1">
    <citation type="submission" date="2023-07" db="EMBL/GenBank/DDBJ databases">
        <title>Genomic Encyclopedia of Type Strains, Phase IV (KMG-IV): sequencing the most valuable type-strain genomes for metagenomic binning, comparative biology and taxonomic classification.</title>
        <authorList>
            <person name="Goeker M."/>
        </authorList>
    </citation>
    <scope>NUCLEOTIDE SEQUENCE [LARGE SCALE GENOMIC DNA]</scope>
    <source>
        <strain evidence="2 3">DSM 25963</strain>
    </source>
</reference>
<name>A0ABT9M448_9THEO</name>
<keyword evidence="3" id="KW-1185">Reference proteome</keyword>
<dbReference type="Gene3D" id="3.40.50.11440">
    <property type="match status" value="1"/>
</dbReference>
<dbReference type="InterPro" id="IPR007160">
    <property type="entry name" value="DUF362"/>
</dbReference>
<dbReference type="EMBL" id="JAURUP010000012">
    <property type="protein sequence ID" value="MDP9750893.1"/>
    <property type="molecule type" value="Genomic_DNA"/>
</dbReference>
<evidence type="ECO:0000313" key="2">
    <source>
        <dbReference type="EMBL" id="MDP9750893.1"/>
    </source>
</evidence>
<dbReference type="Proteomes" id="UP001223886">
    <property type="component" value="Unassembled WGS sequence"/>
</dbReference>
<feature type="domain" description="DUF362" evidence="1">
    <location>
        <begin position="76"/>
        <end position="231"/>
    </location>
</feature>
<dbReference type="Pfam" id="PF04015">
    <property type="entry name" value="DUF362"/>
    <property type="match status" value="1"/>
</dbReference>
<evidence type="ECO:0000259" key="1">
    <source>
        <dbReference type="Pfam" id="PF04015"/>
    </source>
</evidence>
<gene>
    <name evidence="2" type="ORF">J2S24_001372</name>
</gene>
<sequence>MQTYGFKIDFQPIVEVVDTVSIPKMYKVRQKFKKHTGFNFNRKLREELNSKQELLKTLKGKKVCIAAGSRGINNIADVVRQVVDTVKKYGGQPFIIPAMGSHGGATAEGQKSVLKELGIYEESVGAPIISSMDVEYIGSTDEGIPVYTSKDALNADAVILVNRVKPHTSFRGDIESGLVKMCVIGLGKQKGAELCHKMGFYNFAERLKEMARIIMLKVPILLGVALIEDSYDETVDVRVLKSEEFFTVEPELLNKARSLMPKILIDNLDVLIVDELGKDISGDGMDPNITGRFASEYVKGELKVNRIVVLRLTDKTEGNANGIGMADVTTLRVLNQTDFTKGYINSITAAITNTVRFPIVMPNDYLAIKAAIKTSNNLDYSGENCRIVRIKNTLKLENIYISEALLEEVKNNPQLEVVEGPLDFKFDEAGQLLTEW</sequence>
<comment type="caution">
    <text evidence="2">The sequence shown here is derived from an EMBL/GenBank/DDBJ whole genome shotgun (WGS) entry which is preliminary data.</text>
</comment>
<accession>A0ABT9M448</accession>